<reference evidence="13" key="1">
    <citation type="submission" date="2016-10" db="EMBL/GenBank/DDBJ databases">
        <authorList>
            <person name="Varghese N."/>
            <person name="Submissions S."/>
        </authorList>
    </citation>
    <scope>NUCLEOTIDE SEQUENCE [LARGE SCALE GENOMIC DNA]</scope>
    <source>
        <strain evidence="13">CECT 8338</strain>
    </source>
</reference>
<dbReference type="AlphaFoldDB" id="A0A1H2G588"/>
<dbReference type="RefSeq" id="WP_092386586.1">
    <property type="nucleotide sequence ID" value="NZ_LT629787.1"/>
</dbReference>
<dbReference type="EMBL" id="LT629787">
    <property type="protein sequence ID" value="SDU14806.1"/>
    <property type="molecule type" value="Genomic_DNA"/>
</dbReference>
<dbReference type="OrthoDB" id="9807434at2"/>
<dbReference type="GO" id="GO:0006220">
    <property type="term" value="P:pyrimidine nucleotide metabolic process"/>
    <property type="evidence" value="ECO:0007669"/>
    <property type="project" value="UniProtKB-UniRule"/>
</dbReference>
<comment type="similarity">
    <text evidence="2 10">Belongs to the cytidylate kinase family. Type 1 subfamily.</text>
</comment>
<accession>A0A1H2G588</accession>
<dbReference type="GO" id="GO:0036431">
    <property type="term" value="F:dCMP kinase activity"/>
    <property type="evidence" value="ECO:0007669"/>
    <property type="project" value="InterPro"/>
</dbReference>
<comment type="subcellular location">
    <subcellularLocation>
        <location evidence="1 10">Cytoplasm</location>
    </subcellularLocation>
</comment>
<evidence type="ECO:0000256" key="3">
    <source>
        <dbReference type="ARBA" id="ARBA00022490"/>
    </source>
</evidence>
<dbReference type="CDD" id="cd02020">
    <property type="entry name" value="CMPK"/>
    <property type="match status" value="1"/>
</dbReference>
<protein>
    <recommendedName>
        <fullName evidence="10">Cytidylate kinase</fullName>
        <shortName evidence="10">CK</shortName>
        <ecNumber evidence="10">2.7.4.25</ecNumber>
    </recommendedName>
    <alternativeName>
        <fullName evidence="10">Cytidine monophosphate kinase</fullName>
        <shortName evidence="10">CMP kinase</shortName>
    </alternativeName>
</protein>
<sequence length="231" mass="25087">MTDSELAPVITIDGPGGSGKGTIAGLLAERLDWNLLDSGALYRLLAFAAENHGVDLDNQAALVRLATYLDVQFVPANDHQEQRVILEGEDVSRSIRNERVGAGASIVAAIPAVRDALLERQRAFREAPGLVADGRDMGTVVFTDAPLKVFLTASASERANRRHRQLLEKGENANLASLLDEIVARDERDMNRSVAPLVPAHDAMQIDSTSLSIEQVLETVMTEARKRDLLN</sequence>
<evidence type="ECO:0000256" key="6">
    <source>
        <dbReference type="ARBA" id="ARBA00022777"/>
    </source>
</evidence>
<evidence type="ECO:0000313" key="13">
    <source>
        <dbReference type="Proteomes" id="UP000243924"/>
    </source>
</evidence>
<dbReference type="EC" id="2.7.4.25" evidence="10"/>
<comment type="catalytic activity">
    <reaction evidence="9 10">
        <text>CMP + ATP = CDP + ADP</text>
        <dbReference type="Rhea" id="RHEA:11600"/>
        <dbReference type="ChEBI" id="CHEBI:30616"/>
        <dbReference type="ChEBI" id="CHEBI:58069"/>
        <dbReference type="ChEBI" id="CHEBI:60377"/>
        <dbReference type="ChEBI" id="CHEBI:456216"/>
        <dbReference type="EC" id="2.7.4.25"/>
    </reaction>
</comment>
<dbReference type="HAMAP" id="MF_00238">
    <property type="entry name" value="Cytidyl_kinase_type1"/>
    <property type="match status" value="1"/>
</dbReference>
<comment type="catalytic activity">
    <reaction evidence="8 10">
        <text>dCMP + ATP = dCDP + ADP</text>
        <dbReference type="Rhea" id="RHEA:25094"/>
        <dbReference type="ChEBI" id="CHEBI:30616"/>
        <dbReference type="ChEBI" id="CHEBI:57566"/>
        <dbReference type="ChEBI" id="CHEBI:58593"/>
        <dbReference type="ChEBI" id="CHEBI:456216"/>
        <dbReference type="EC" id="2.7.4.25"/>
    </reaction>
</comment>
<feature type="binding site" evidence="10">
    <location>
        <begin position="14"/>
        <end position="22"/>
    </location>
    <ligand>
        <name>ATP</name>
        <dbReference type="ChEBI" id="CHEBI:30616"/>
    </ligand>
</feature>
<dbReference type="GO" id="GO:0005829">
    <property type="term" value="C:cytosol"/>
    <property type="evidence" value="ECO:0007669"/>
    <property type="project" value="TreeGrafter"/>
</dbReference>
<evidence type="ECO:0000256" key="2">
    <source>
        <dbReference type="ARBA" id="ARBA00009427"/>
    </source>
</evidence>
<evidence type="ECO:0000256" key="4">
    <source>
        <dbReference type="ARBA" id="ARBA00022679"/>
    </source>
</evidence>
<evidence type="ECO:0000256" key="5">
    <source>
        <dbReference type="ARBA" id="ARBA00022741"/>
    </source>
</evidence>
<evidence type="ECO:0000256" key="8">
    <source>
        <dbReference type="ARBA" id="ARBA00047615"/>
    </source>
</evidence>
<evidence type="ECO:0000256" key="1">
    <source>
        <dbReference type="ARBA" id="ARBA00004496"/>
    </source>
</evidence>
<dbReference type="Proteomes" id="UP000243924">
    <property type="component" value="Chromosome I"/>
</dbReference>
<evidence type="ECO:0000259" key="11">
    <source>
        <dbReference type="Pfam" id="PF02224"/>
    </source>
</evidence>
<dbReference type="NCBIfam" id="TIGR00017">
    <property type="entry name" value="cmk"/>
    <property type="match status" value="1"/>
</dbReference>
<keyword evidence="7 10" id="KW-0067">ATP-binding</keyword>
<keyword evidence="6 10" id="KW-0418">Kinase</keyword>
<feature type="domain" description="Cytidylate kinase" evidence="11">
    <location>
        <begin position="10"/>
        <end position="225"/>
    </location>
</feature>
<dbReference type="PANTHER" id="PTHR21299:SF2">
    <property type="entry name" value="CYTIDYLATE KINASE"/>
    <property type="match status" value="1"/>
</dbReference>
<organism evidence="12 13">
    <name type="scientific">Halopseudomonas salegens</name>
    <dbReference type="NCBI Taxonomy" id="1434072"/>
    <lineage>
        <taxon>Bacteria</taxon>
        <taxon>Pseudomonadati</taxon>
        <taxon>Pseudomonadota</taxon>
        <taxon>Gammaproteobacteria</taxon>
        <taxon>Pseudomonadales</taxon>
        <taxon>Pseudomonadaceae</taxon>
        <taxon>Halopseudomonas</taxon>
    </lineage>
</organism>
<keyword evidence="4 10" id="KW-0808">Transferase</keyword>
<keyword evidence="5 10" id="KW-0547">Nucleotide-binding</keyword>
<evidence type="ECO:0000256" key="7">
    <source>
        <dbReference type="ARBA" id="ARBA00022840"/>
    </source>
</evidence>
<dbReference type="InterPro" id="IPR003136">
    <property type="entry name" value="Cytidylate_kin"/>
</dbReference>
<evidence type="ECO:0000313" key="12">
    <source>
        <dbReference type="EMBL" id="SDU14806.1"/>
    </source>
</evidence>
<evidence type="ECO:0000256" key="9">
    <source>
        <dbReference type="ARBA" id="ARBA00048478"/>
    </source>
</evidence>
<dbReference type="FunFam" id="3.40.50.300:FF:000262">
    <property type="entry name" value="Cytidylate kinase"/>
    <property type="match status" value="1"/>
</dbReference>
<dbReference type="PANTHER" id="PTHR21299">
    <property type="entry name" value="CYTIDYLATE KINASE/PANTOATE-BETA-ALANINE LIGASE"/>
    <property type="match status" value="1"/>
</dbReference>
<keyword evidence="13" id="KW-1185">Reference proteome</keyword>
<evidence type="ECO:0000256" key="10">
    <source>
        <dbReference type="HAMAP-Rule" id="MF_00238"/>
    </source>
</evidence>
<keyword evidence="3 10" id="KW-0963">Cytoplasm</keyword>
<gene>
    <name evidence="10" type="primary">cmk</name>
    <name evidence="12" type="ORF">SAMN05216210_2053</name>
</gene>
<dbReference type="GO" id="GO:0036430">
    <property type="term" value="F:CMP kinase activity"/>
    <property type="evidence" value="ECO:0007669"/>
    <property type="project" value="RHEA"/>
</dbReference>
<dbReference type="SUPFAM" id="SSF52540">
    <property type="entry name" value="P-loop containing nucleoside triphosphate hydrolases"/>
    <property type="match status" value="1"/>
</dbReference>
<dbReference type="InterPro" id="IPR011994">
    <property type="entry name" value="Cytidylate_kinase_dom"/>
</dbReference>
<dbReference type="GO" id="GO:0015949">
    <property type="term" value="P:nucleobase-containing small molecule interconversion"/>
    <property type="evidence" value="ECO:0007669"/>
    <property type="project" value="TreeGrafter"/>
</dbReference>
<proteinExistence type="inferred from homology"/>
<dbReference type="STRING" id="1434072.SAMN05216210_2053"/>
<name>A0A1H2G588_9GAMM</name>
<dbReference type="GO" id="GO:0005524">
    <property type="term" value="F:ATP binding"/>
    <property type="evidence" value="ECO:0007669"/>
    <property type="project" value="UniProtKB-UniRule"/>
</dbReference>
<dbReference type="Gene3D" id="3.40.50.300">
    <property type="entry name" value="P-loop containing nucleotide triphosphate hydrolases"/>
    <property type="match status" value="1"/>
</dbReference>
<dbReference type="Pfam" id="PF02224">
    <property type="entry name" value="Cytidylate_kin"/>
    <property type="match status" value="1"/>
</dbReference>
<dbReference type="InterPro" id="IPR027417">
    <property type="entry name" value="P-loop_NTPase"/>
</dbReference>